<dbReference type="PROSITE" id="PS01126">
    <property type="entry name" value="EF_TS_1"/>
    <property type="match status" value="1"/>
</dbReference>
<dbReference type="PROSITE" id="PS01127">
    <property type="entry name" value="EF_TS_2"/>
    <property type="match status" value="1"/>
</dbReference>
<dbReference type="Gene3D" id="1.10.286.20">
    <property type="match status" value="1"/>
</dbReference>
<protein>
    <recommendedName>
        <fullName evidence="2 5">Elongation factor Ts</fullName>
        <shortName evidence="5">EF-Ts</shortName>
    </recommendedName>
</protein>
<keyword evidence="4 5" id="KW-0648">Protein biosynthesis</keyword>
<evidence type="ECO:0000313" key="10">
    <source>
        <dbReference type="Proteomes" id="UP000199227"/>
    </source>
</evidence>
<keyword evidence="5" id="KW-0963">Cytoplasm</keyword>
<keyword evidence="3 5" id="KW-0251">Elongation factor</keyword>
<evidence type="ECO:0000259" key="8">
    <source>
        <dbReference type="Pfam" id="PF00889"/>
    </source>
</evidence>
<evidence type="ECO:0000256" key="5">
    <source>
        <dbReference type="HAMAP-Rule" id="MF_00050"/>
    </source>
</evidence>
<dbReference type="InterPro" id="IPR001816">
    <property type="entry name" value="Transl_elong_EFTs/EF1B"/>
</dbReference>
<dbReference type="AlphaFoldDB" id="A0A1I5PBI4"/>
<sequence>MAVTAAMVKELRQMTNAGMMDCKKALTETNGDMDAAVEWLRKKGLSSAAKKAGRIASEGAISIEISEDSRKGTIAEINSETDFVAQNDNFKALVKKATRHIHCSTATTVEDLLETEIDGTRFEEFLKGEIAKIGENIVTRRFVTVNAGENGVVEGYIHGNGKVGVLVAAKCDSDKTCEAVRPTLKNIAMHIAAMNPAYLDEEAVPAEVIEKEKEIAIEQLKKEGKPENIWDKILPGKIKRFLKDNTLVNQPFVMDDKKTVGEVLNAAAKEAGGTAKIVEFIRFELGEGIEKKEEDFAAEVAAQMGK</sequence>
<dbReference type="OrthoDB" id="9808348at2"/>
<feature type="region of interest" description="Involved in Mg(2+) ion dislocation from EF-Tu" evidence="5">
    <location>
        <begin position="81"/>
        <end position="84"/>
    </location>
</feature>
<comment type="similarity">
    <text evidence="1 5 6">Belongs to the EF-Ts family.</text>
</comment>
<dbReference type="FunFam" id="1.10.286.20:FF:000001">
    <property type="entry name" value="Elongation factor Ts"/>
    <property type="match status" value="1"/>
</dbReference>
<keyword evidence="10" id="KW-1185">Reference proteome</keyword>
<dbReference type="InterPro" id="IPR014039">
    <property type="entry name" value="Transl_elong_EFTs/EF1B_dimer"/>
</dbReference>
<dbReference type="NCBIfam" id="TIGR00116">
    <property type="entry name" value="tsf"/>
    <property type="match status" value="1"/>
</dbReference>
<dbReference type="SUPFAM" id="SSF54713">
    <property type="entry name" value="Elongation factor Ts (EF-Ts), dimerisation domain"/>
    <property type="match status" value="2"/>
</dbReference>
<proteinExistence type="inferred from homology"/>
<reference evidence="9 10" key="1">
    <citation type="submission" date="2016-10" db="EMBL/GenBank/DDBJ databases">
        <authorList>
            <person name="de Groot N.N."/>
        </authorList>
    </citation>
    <scope>NUCLEOTIDE SEQUENCE [LARGE SCALE GENOMIC DNA]</scope>
    <source>
        <strain evidence="9 10">EP1-55-1</strain>
    </source>
</reference>
<dbReference type="RefSeq" id="WP_092912202.1">
    <property type="nucleotide sequence ID" value="NZ_FOXB01000014.1"/>
</dbReference>
<organism evidence="9 10">
    <name type="scientific">Hydrogenimonas thermophila</name>
    <dbReference type="NCBI Taxonomy" id="223786"/>
    <lineage>
        <taxon>Bacteria</taxon>
        <taxon>Pseudomonadati</taxon>
        <taxon>Campylobacterota</taxon>
        <taxon>Epsilonproteobacteria</taxon>
        <taxon>Campylobacterales</taxon>
        <taxon>Hydrogenimonadaceae</taxon>
        <taxon>Hydrogenimonas</taxon>
    </lineage>
</organism>
<dbReference type="PANTHER" id="PTHR11741">
    <property type="entry name" value="ELONGATION FACTOR TS"/>
    <property type="match status" value="1"/>
</dbReference>
<dbReference type="HAMAP" id="MF_00050">
    <property type="entry name" value="EF_Ts"/>
    <property type="match status" value="1"/>
</dbReference>
<evidence type="ECO:0000256" key="7">
    <source>
        <dbReference type="RuleBase" id="RU000643"/>
    </source>
</evidence>
<dbReference type="InterPro" id="IPR036402">
    <property type="entry name" value="EF-Ts_dimer_sf"/>
</dbReference>
<dbReference type="InterPro" id="IPR018101">
    <property type="entry name" value="Transl_elong_Ts_CS"/>
</dbReference>
<evidence type="ECO:0000256" key="4">
    <source>
        <dbReference type="ARBA" id="ARBA00022917"/>
    </source>
</evidence>
<dbReference type="InterPro" id="IPR009060">
    <property type="entry name" value="UBA-like_sf"/>
</dbReference>
<evidence type="ECO:0000313" key="9">
    <source>
        <dbReference type="EMBL" id="SFP31267.1"/>
    </source>
</evidence>
<evidence type="ECO:0000256" key="1">
    <source>
        <dbReference type="ARBA" id="ARBA00005532"/>
    </source>
</evidence>
<dbReference type="Gene3D" id="3.30.479.20">
    <property type="entry name" value="Elongation factor Ts, dimerisation domain"/>
    <property type="match status" value="2"/>
</dbReference>
<evidence type="ECO:0000256" key="2">
    <source>
        <dbReference type="ARBA" id="ARBA00016956"/>
    </source>
</evidence>
<evidence type="ECO:0000256" key="3">
    <source>
        <dbReference type="ARBA" id="ARBA00022768"/>
    </source>
</evidence>
<accession>A0A1I5PBI4</accession>
<dbReference type="PANTHER" id="PTHR11741:SF0">
    <property type="entry name" value="ELONGATION FACTOR TS, MITOCHONDRIAL"/>
    <property type="match status" value="1"/>
</dbReference>
<dbReference type="GO" id="GO:0003746">
    <property type="term" value="F:translation elongation factor activity"/>
    <property type="evidence" value="ECO:0007669"/>
    <property type="project" value="UniProtKB-UniRule"/>
</dbReference>
<name>A0A1I5PBI4_9BACT</name>
<dbReference type="FunFam" id="1.10.8.10:FF:000001">
    <property type="entry name" value="Elongation factor Ts"/>
    <property type="match status" value="1"/>
</dbReference>
<gene>
    <name evidence="5" type="primary">tsf</name>
    <name evidence="9" type="ORF">SAMN05216234_11446</name>
</gene>
<dbReference type="Pfam" id="PF00889">
    <property type="entry name" value="EF_TS"/>
    <property type="match status" value="1"/>
</dbReference>
<dbReference type="Gene3D" id="1.10.8.10">
    <property type="entry name" value="DNA helicase RuvA subunit, C-terminal domain"/>
    <property type="match status" value="1"/>
</dbReference>
<dbReference type="GO" id="GO:0005737">
    <property type="term" value="C:cytoplasm"/>
    <property type="evidence" value="ECO:0007669"/>
    <property type="project" value="UniProtKB-SubCell"/>
</dbReference>
<comment type="function">
    <text evidence="5 6">Associates with the EF-Tu.GDP complex and induces the exchange of GDP to GTP. It remains bound to the aminoacyl-tRNA.EF-Tu.GTP complex up to the GTP hydrolysis stage on the ribosome.</text>
</comment>
<dbReference type="Proteomes" id="UP000199227">
    <property type="component" value="Unassembled WGS sequence"/>
</dbReference>
<dbReference type="CDD" id="cd14275">
    <property type="entry name" value="UBA_EF-Ts"/>
    <property type="match status" value="1"/>
</dbReference>
<dbReference type="EMBL" id="FOXB01000014">
    <property type="protein sequence ID" value="SFP31267.1"/>
    <property type="molecule type" value="Genomic_DNA"/>
</dbReference>
<evidence type="ECO:0000256" key="6">
    <source>
        <dbReference type="RuleBase" id="RU000642"/>
    </source>
</evidence>
<feature type="domain" description="Translation elongation factor EFTs/EF1B dimerisation" evidence="8">
    <location>
        <begin position="72"/>
        <end position="287"/>
    </location>
</feature>
<dbReference type="SUPFAM" id="SSF46934">
    <property type="entry name" value="UBA-like"/>
    <property type="match status" value="1"/>
</dbReference>
<comment type="subcellular location">
    <subcellularLocation>
        <location evidence="5 7">Cytoplasm</location>
    </subcellularLocation>
</comment>
<dbReference type="STRING" id="223786.SAMN05216234_11446"/>